<name>A0A317XQE3_9BASI</name>
<evidence type="ECO:0000313" key="3">
    <source>
        <dbReference type="Proteomes" id="UP000246740"/>
    </source>
</evidence>
<evidence type="ECO:0000313" key="2">
    <source>
        <dbReference type="EMBL" id="PWZ00108.1"/>
    </source>
</evidence>
<dbReference type="Proteomes" id="UP000246740">
    <property type="component" value="Unassembled WGS sequence"/>
</dbReference>
<feature type="compositionally biased region" description="Basic and acidic residues" evidence="1">
    <location>
        <begin position="67"/>
        <end position="76"/>
    </location>
</feature>
<organism evidence="2 3">
    <name type="scientific">Testicularia cyperi</name>
    <dbReference type="NCBI Taxonomy" id="1882483"/>
    <lineage>
        <taxon>Eukaryota</taxon>
        <taxon>Fungi</taxon>
        <taxon>Dikarya</taxon>
        <taxon>Basidiomycota</taxon>
        <taxon>Ustilaginomycotina</taxon>
        <taxon>Ustilaginomycetes</taxon>
        <taxon>Ustilaginales</taxon>
        <taxon>Anthracoideaceae</taxon>
        <taxon>Testicularia</taxon>
    </lineage>
</organism>
<dbReference type="EMBL" id="KZ819193">
    <property type="protein sequence ID" value="PWZ00108.1"/>
    <property type="molecule type" value="Genomic_DNA"/>
</dbReference>
<dbReference type="InParanoid" id="A0A317XQE3"/>
<gene>
    <name evidence="2" type="ORF">BCV70DRAFT_105157</name>
</gene>
<protein>
    <submittedName>
        <fullName evidence="2">Uncharacterized protein</fullName>
    </submittedName>
</protein>
<feature type="region of interest" description="Disordered" evidence="1">
    <location>
        <begin position="57"/>
        <end position="76"/>
    </location>
</feature>
<keyword evidence="3" id="KW-1185">Reference proteome</keyword>
<evidence type="ECO:0000256" key="1">
    <source>
        <dbReference type="SAM" id="MobiDB-lite"/>
    </source>
</evidence>
<sequence length="110" mass="12956">MGFSKIQKSVWESPLERTREQIYSRERTACRKMEAHELGISPVPRVCEPGESISTSIRCQRGKTRPKREQEERPENRGYRRACVVSRTSDRVCVLKECWSERSHLHRVLL</sequence>
<accession>A0A317XQE3</accession>
<proteinExistence type="predicted"/>
<dbReference type="AlphaFoldDB" id="A0A317XQE3"/>
<reference evidence="2 3" key="1">
    <citation type="journal article" date="2018" name="Mol. Biol. Evol.">
        <title>Broad Genomic Sampling Reveals a Smut Pathogenic Ancestry of the Fungal Clade Ustilaginomycotina.</title>
        <authorList>
            <person name="Kijpornyongpan T."/>
            <person name="Mondo S.J."/>
            <person name="Barry K."/>
            <person name="Sandor L."/>
            <person name="Lee J."/>
            <person name="Lipzen A."/>
            <person name="Pangilinan J."/>
            <person name="LaButti K."/>
            <person name="Hainaut M."/>
            <person name="Henrissat B."/>
            <person name="Grigoriev I.V."/>
            <person name="Spatafora J.W."/>
            <person name="Aime M.C."/>
        </authorList>
    </citation>
    <scope>NUCLEOTIDE SEQUENCE [LARGE SCALE GENOMIC DNA]</scope>
    <source>
        <strain evidence="2 3">MCA 3645</strain>
    </source>
</reference>